<feature type="non-terminal residue" evidence="1">
    <location>
        <position position="1"/>
    </location>
</feature>
<sequence length="104" mass="12591">KDFLVQRYIRLNHNAVAVEKQEAVKALSFDFKRDLRKEIGNIILNKEQFIDFEIFNSRINSIIKIDFLFISKDYLYARDCFANFYFQYLFEDKSDIYNKKIVRG</sequence>
<accession>A0A4Y7U4D2</accession>
<evidence type="ECO:0000313" key="1">
    <source>
        <dbReference type="EMBL" id="TEB40632.1"/>
    </source>
</evidence>
<gene>
    <name evidence="1" type="ORF">D0809_29620</name>
</gene>
<feature type="non-terminal residue" evidence="1">
    <location>
        <position position="104"/>
    </location>
</feature>
<proteinExistence type="predicted"/>
<reference evidence="1 2" key="1">
    <citation type="journal article" date="2018" name="Syst. Appl. Microbiol.">
        <title>Flavobacterium circumlabens sp. nov. and Flavobacterium cupreum sp. nov., two psychrotrophic species isolated from Antarctic environmental samples.</title>
        <authorList>
            <person name="Kralova S."/>
            <person name="Busse H.J."/>
            <person name="Svec P."/>
            <person name="Maslanova I."/>
            <person name="Stankova E."/>
            <person name="Bartak M."/>
            <person name="Sedlacek I."/>
        </authorList>
    </citation>
    <scope>NUCLEOTIDE SEQUENCE [LARGE SCALE GENOMIC DNA]</scope>
    <source>
        <strain evidence="1 2">CCM 8828</strain>
    </source>
</reference>
<dbReference type="Proteomes" id="UP000298340">
    <property type="component" value="Unassembled WGS sequence"/>
</dbReference>
<protein>
    <submittedName>
        <fullName evidence="1">Uncharacterized protein</fullName>
    </submittedName>
</protein>
<dbReference type="EMBL" id="QWDN01001084">
    <property type="protein sequence ID" value="TEB40632.1"/>
    <property type="molecule type" value="Genomic_DNA"/>
</dbReference>
<dbReference type="RefSeq" id="WP_238698895.1">
    <property type="nucleotide sequence ID" value="NZ_QWDN01001084.1"/>
</dbReference>
<organism evidence="1 2">
    <name type="scientific">Flavobacterium circumlabens</name>
    <dbReference type="NCBI Taxonomy" id="2133765"/>
    <lineage>
        <taxon>Bacteria</taxon>
        <taxon>Pseudomonadati</taxon>
        <taxon>Bacteroidota</taxon>
        <taxon>Flavobacteriia</taxon>
        <taxon>Flavobacteriales</taxon>
        <taxon>Flavobacteriaceae</taxon>
        <taxon>Flavobacterium</taxon>
    </lineage>
</organism>
<name>A0A4Y7U4D2_9FLAO</name>
<dbReference type="AlphaFoldDB" id="A0A4Y7U4D2"/>
<evidence type="ECO:0000313" key="2">
    <source>
        <dbReference type="Proteomes" id="UP000298340"/>
    </source>
</evidence>
<comment type="caution">
    <text evidence="1">The sequence shown here is derived from an EMBL/GenBank/DDBJ whole genome shotgun (WGS) entry which is preliminary data.</text>
</comment>